<evidence type="ECO:0000313" key="1">
    <source>
        <dbReference type="EMBL" id="QOR60012.1"/>
    </source>
</evidence>
<accession>A0A7M1S1A7</accession>
<name>A0A7M1S1A7_9CAUD</name>
<dbReference type="GeneID" id="65131477"/>
<dbReference type="Proteomes" id="UP000593725">
    <property type="component" value="Segment"/>
</dbReference>
<reference evidence="1 2" key="1">
    <citation type="submission" date="2020-07" db="EMBL/GenBank/DDBJ databases">
        <title>Taxonomic proposal: Crassvirales, a new order of highly abundant and diverse bacterial viruses.</title>
        <authorList>
            <person name="Shkoporov A.N."/>
            <person name="Stockdale S.R."/>
            <person name="Guerin E."/>
            <person name="Ross R.P."/>
            <person name="Hill C."/>
        </authorList>
    </citation>
    <scope>NUCLEOTIDE SEQUENCE [LARGE SCALE GENOMIC DNA]</scope>
</reference>
<keyword evidence="2" id="KW-1185">Reference proteome</keyword>
<dbReference type="EMBL" id="MT774404">
    <property type="protein sequence ID" value="QOR60012.1"/>
    <property type="molecule type" value="Genomic_DNA"/>
</dbReference>
<organism evidence="1 2">
    <name type="scientific">uncultured phage cr114_1</name>
    <dbReference type="NCBI Taxonomy" id="2772088"/>
    <lineage>
        <taxon>Viruses</taxon>
        <taxon>Duplodnaviria</taxon>
        <taxon>Heunggongvirae</taxon>
        <taxon>Uroviricota</taxon>
        <taxon>Caudoviricetes</taxon>
        <taxon>Crassvirales</taxon>
        <taxon>Suoliviridae</taxon>
        <taxon>Uncouvirinae</taxon>
        <taxon>Aurodevirus</taxon>
        <taxon>Aurodevirus intestinalis</taxon>
    </lineage>
</organism>
<evidence type="ECO:0000313" key="2">
    <source>
        <dbReference type="Proteomes" id="UP000593725"/>
    </source>
</evidence>
<proteinExistence type="predicted"/>
<dbReference type="RefSeq" id="YP_010112985.1">
    <property type="nucleotide sequence ID" value="NC_055897.1"/>
</dbReference>
<dbReference type="KEGG" id="vg:65131477"/>
<protein>
    <submittedName>
        <fullName evidence="1">Uncharacterized protein</fullName>
    </submittedName>
</protein>
<sequence>MKSNAKYKLYLVRNQKQVDQMINELKTKK</sequence>